<feature type="domain" description="GST N-terminal" evidence="2">
    <location>
        <begin position="14"/>
        <end position="100"/>
    </location>
</feature>
<protein>
    <submittedName>
        <fullName evidence="4">Unnamed protein product</fullName>
    </submittedName>
</protein>
<dbReference type="Pfam" id="PF13409">
    <property type="entry name" value="GST_N_2"/>
    <property type="match status" value="1"/>
</dbReference>
<dbReference type="SUPFAM" id="SSF47616">
    <property type="entry name" value="GST C-terminal domain-like"/>
    <property type="match status" value="1"/>
</dbReference>
<dbReference type="InterPro" id="IPR036249">
    <property type="entry name" value="Thioredoxin-like_sf"/>
</dbReference>
<dbReference type="PANTHER" id="PTHR44051:SF8">
    <property type="entry name" value="GLUTATHIONE S-TRANSFERASE GSTA"/>
    <property type="match status" value="1"/>
</dbReference>
<sequence>MTATIIEKGAKLIAPYINLYTAPTPNGYKIIILLELLGLDYNIQLINIMKNVQKEDWYLKMNPNGRIPTLLDVNKDGEETVISESGAILMYLADKYDKSRKFSYEIGTKNYYLDLEWLMFQMAGVGPMKGQCHHFALFAKEKIPYAIERYTNETRRLYGVLEERLIRNGTGFLVGDHIGLADIATYPWVAGTYIDLGLKDFKHLTAWVDKIGAIPEVAKSMTLITRDQLK</sequence>
<dbReference type="Gene3D" id="3.40.30.10">
    <property type="entry name" value="Glutaredoxin"/>
    <property type="match status" value="1"/>
</dbReference>
<dbReference type="SFLD" id="SFLDS00019">
    <property type="entry name" value="Glutathione_Transferase_(cytos"/>
    <property type="match status" value="1"/>
</dbReference>
<dbReference type="PANTHER" id="PTHR44051">
    <property type="entry name" value="GLUTATHIONE S-TRANSFERASE-RELATED"/>
    <property type="match status" value="1"/>
</dbReference>
<dbReference type="SUPFAM" id="SSF52833">
    <property type="entry name" value="Thioredoxin-like"/>
    <property type="match status" value="1"/>
</dbReference>
<feature type="domain" description="GST C-terminal" evidence="3">
    <location>
        <begin position="107"/>
        <end position="230"/>
    </location>
</feature>
<evidence type="ECO:0000313" key="5">
    <source>
        <dbReference type="Proteomes" id="UP001165120"/>
    </source>
</evidence>
<dbReference type="InterPro" id="IPR036282">
    <property type="entry name" value="Glutathione-S-Trfase_C_sf"/>
</dbReference>
<dbReference type="PROSITE" id="PS50404">
    <property type="entry name" value="GST_NTER"/>
    <property type="match status" value="1"/>
</dbReference>
<comment type="caution">
    <text evidence="4">The sequence shown here is derived from an EMBL/GenBank/DDBJ whole genome shotgun (WGS) entry which is preliminary data.</text>
</comment>
<proteinExistence type="inferred from homology"/>
<dbReference type="CDD" id="cd03048">
    <property type="entry name" value="GST_N_Ure2p_like"/>
    <property type="match status" value="1"/>
</dbReference>
<dbReference type="Gene3D" id="1.20.1050.10">
    <property type="match status" value="1"/>
</dbReference>
<name>A0A9W6WBE0_CANBO</name>
<evidence type="ECO:0000313" key="4">
    <source>
        <dbReference type="EMBL" id="GME74299.1"/>
    </source>
</evidence>
<dbReference type="InterPro" id="IPR040079">
    <property type="entry name" value="Glutathione_S-Trfase"/>
</dbReference>
<dbReference type="PROSITE" id="PS50405">
    <property type="entry name" value="GST_CTER"/>
    <property type="match status" value="1"/>
</dbReference>
<dbReference type="InterPro" id="IPR004045">
    <property type="entry name" value="Glutathione_S-Trfase_N"/>
</dbReference>
<organism evidence="4 5">
    <name type="scientific">Candida boidinii</name>
    <name type="common">Yeast</name>
    <dbReference type="NCBI Taxonomy" id="5477"/>
    <lineage>
        <taxon>Eukaryota</taxon>
        <taxon>Fungi</taxon>
        <taxon>Dikarya</taxon>
        <taxon>Ascomycota</taxon>
        <taxon>Saccharomycotina</taxon>
        <taxon>Pichiomycetes</taxon>
        <taxon>Pichiales</taxon>
        <taxon>Pichiaceae</taxon>
        <taxon>Ogataea</taxon>
        <taxon>Ogataea/Candida clade</taxon>
    </lineage>
</organism>
<keyword evidence="5" id="KW-1185">Reference proteome</keyword>
<dbReference type="InterPro" id="IPR004046">
    <property type="entry name" value="GST_C"/>
</dbReference>
<dbReference type="EMBL" id="BSXN01001741">
    <property type="protein sequence ID" value="GME74299.1"/>
    <property type="molecule type" value="Genomic_DNA"/>
</dbReference>
<evidence type="ECO:0000259" key="3">
    <source>
        <dbReference type="PROSITE" id="PS50405"/>
    </source>
</evidence>
<evidence type="ECO:0000259" key="2">
    <source>
        <dbReference type="PROSITE" id="PS50404"/>
    </source>
</evidence>
<gene>
    <name evidence="4" type="ORF">Cboi02_000436500</name>
</gene>
<accession>A0A9W6WBE0</accession>
<comment type="similarity">
    <text evidence="1">Belongs to the GST superfamily.</text>
</comment>
<evidence type="ECO:0000256" key="1">
    <source>
        <dbReference type="ARBA" id="ARBA00007409"/>
    </source>
</evidence>
<dbReference type="AlphaFoldDB" id="A0A9W6WBE0"/>
<dbReference type="SFLD" id="SFLDG01151">
    <property type="entry name" value="Main.2:_Nu-like"/>
    <property type="match status" value="1"/>
</dbReference>
<dbReference type="Pfam" id="PF00043">
    <property type="entry name" value="GST_C"/>
    <property type="match status" value="1"/>
</dbReference>
<dbReference type="SFLD" id="SFLDG00358">
    <property type="entry name" value="Main_(cytGST)"/>
    <property type="match status" value="1"/>
</dbReference>
<dbReference type="InterPro" id="IPR010987">
    <property type="entry name" value="Glutathione-S-Trfase_C-like"/>
</dbReference>
<reference evidence="4" key="1">
    <citation type="submission" date="2023-04" db="EMBL/GenBank/DDBJ databases">
        <title>Candida boidinii NBRC 10035.</title>
        <authorList>
            <person name="Ichikawa N."/>
            <person name="Sato H."/>
            <person name="Tonouchi N."/>
        </authorList>
    </citation>
    <scope>NUCLEOTIDE SEQUENCE</scope>
    <source>
        <strain evidence="4">NBRC 10035</strain>
    </source>
</reference>
<dbReference type="Proteomes" id="UP001165120">
    <property type="component" value="Unassembled WGS sequence"/>
</dbReference>